<name>A0A6M3KZQ2_9ZZZZ</name>
<sequence>MSIEDLKVFVKLGTQLDGCEQDVVVLESTIDQLTTEAERLGSVAESAQRALKFAIGSGLTLSIITFLIGWLVF</sequence>
<proteinExistence type="predicted"/>
<protein>
    <submittedName>
        <fullName evidence="3">Uncharacterized protein</fullName>
    </submittedName>
</protein>
<reference evidence="3" key="1">
    <citation type="submission" date="2020-03" db="EMBL/GenBank/DDBJ databases">
        <title>The deep terrestrial virosphere.</title>
        <authorList>
            <person name="Holmfeldt K."/>
            <person name="Nilsson E."/>
            <person name="Simone D."/>
            <person name="Lopez-Fernandez M."/>
            <person name="Wu X."/>
            <person name="de Brujin I."/>
            <person name="Lundin D."/>
            <person name="Andersson A."/>
            <person name="Bertilsson S."/>
            <person name="Dopson M."/>
        </authorList>
    </citation>
    <scope>NUCLEOTIDE SEQUENCE</scope>
    <source>
        <strain evidence="3">MM415B02897</strain>
    </source>
</reference>
<keyword evidence="2" id="KW-0812">Transmembrane</keyword>
<evidence type="ECO:0000313" key="3">
    <source>
        <dbReference type="EMBL" id="QJA87763.1"/>
    </source>
</evidence>
<keyword evidence="2" id="KW-0472">Membrane</keyword>
<dbReference type="AlphaFoldDB" id="A0A6M3KZQ2"/>
<accession>A0A6M3KZQ2</accession>
<feature type="coiled-coil region" evidence="1">
    <location>
        <begin position="16"/>
        <end position="50"/>
    </location>
</feature>
<gene>
    <name evidence="3" type="ORF">MM415B02897_0002</name>
</gene>
<evidence type="ECO:0000256" key="1">
    <source>
        <dbReference type="SAM" id="Coils"/>
    </source>
</evidence>
<keyword evidence="1" id="KW-0175">Coiled coil</keyword>
<keyword evidence="2" id="KW-1133">Transmembrane helix</keyword>
<organism evidence="3">
    <name type="scientific">viral metagenome</name>
    <dbReference type="NCBI Taxonomy" id="1070528"/>
    <lineage>
        <taxon>unclassified sequences</taxon>
        <taxon>metagenomes</taxon>
        <taxon>organismal metagenomes</taxon>
    </lineage>
</organism>
<evidence type="ECO:0000256" key="2">
    <source>
        <dbReference type="SAM" id="Phobius"/>
    </source>
</evidence>
<feature type="transmembrane region" description="Helical" evidence="2">
    <location>
        <begin position="53"/>
        <end position="72"/>
    </location>
</feature>
<dbReference type="EMBL" id="MT142731">
    <property type="protein sequence ID" value="QJA87763.1"/>
    <property type="molecule type" value="Genomic_DNA"/>
</dbReference>